<evidence type="ECO:0000256" key="4">
    <source>
        <dbReference type="ARBA" id="ARBA00005139"/>
    </source>
</evidence>
<comment type="caution">
    <text evidence="18">The sequence shown here is derived from an EMBL/GenBank/DDBJ whole genome shotgun (WGS) entry which is preliminary data.</text>
</comment>
<comment type="pathway">
    <text evidence="3 15">Amino-acid biosynthesis; L-methionine biosynthesis via de novo pathway; L-homoserine from L-aspartate: step 1/3.</text>
</comment>
<evidence type="ECO:0000259" key="17">
    <source>
        <dbReference type="Pfam" id="PF22468"/>
    </source>
</evidence>
<evidence type="ECO:0000256" key="8">
    <source>
        <dbReference type="ARBA" id="ARBA00022777"/>
    </source>
</evidence>
<keyword evidence="9 13" id="KW-0067">ATP-binding</keyword>
<evidence type="ECO:0000256" key="9">
    <source>
        <dbReference type="ARBA" id="ARBA00022840"/>
    </source>
</evidence>
<evidence type="ECO:0000256" key="7">
    <source>
        <dbReference type="ARBA" id="ARBA00022741"/>
    </source>
</evidence>
<evidence type="ECO:0000256" key="11">
    <source>
        <dbReference type="ARBA" id="ARBA00023154"/>
    </source>
</evidence>
<dbReference type="GO" id="GO:0005829">
    <property type="term" value="C:cytosol"/>
    <property type="evidence" value="ECO:0007669"/>
    <property type="project" value="TreeGrafter"/>
</dbReference>
<feature type="binding site" evidence="13">
    <location>
        <position position="182"/>
    </location>
    <ligand>
        <name>ATP</name>
        <dbReference type="ChEBI" id="CHEBI:30616"/>
    </ligand>
</feature>
<comment type="catalytic activity">
    <reaction evidence="12 14">
        <text>L-aspartate + ATP = 4-phospho-L-aspartate + ADP</text>
        <dbReference type="Rhea" id="RHEA:23776"/>
        <dbReference type="ChEBI" id="CHEBI:29991"/>
        <dbReference type="ChEBI" id="CHEBI:30616"/>
        <dbReference type="ChEBI" id="CHEBI:57535"/>
        <dbReference type="ChEBI" id="CHEBI:456216"/>
        <dbReference type="EC" id="2.7.2.4"/>
    </reaction>
</comment>
<dbReference type="NCBIfam" id="NF005155">
    <property type="entry name" value="PRK06635.1-4"/>
    <property type="match status" value="1"/>
</dbReference>
<keyword evidence="10" id="KW-0220">Diaminopimelate biosynthesis</keyword>
<comment type="pathway">
    <text evidence="4 15">Amino-acid biosynthesis; L-threonine biosynthesis; L-threonine from L-aspartate: step 1/5.</text>
</comment>
<evidence type="ECO:0000256" key="1">
    <source>
        <dbReference type="ARBA" id="ARBA00003121"/>
    </source>
</evidence>
<dbReference type="Proteomes" id="UP000886724">
    <property type="component" value="Unassembled WGS sequence"/>
</dbReference>
<evidence type="ECO:0000256" key="13">
    <source>
        <dbReference type="PIRSR" id="PIRSR000726-1"/>
    </source>
</evidence>
<dbReference type="Gene3D" id="3.40.1160.10">
    <property type="entry name" value="Acetylglutamate kinase-like"/>
    <property type="match status" value="1"/>
</dbReference>
<feature type="binding site" evidence="13">
    <location>
        <begin position="212"/>
        <end position="213"/>
    </location>
    <ligand>
        <name>ATP</name>
        <dbReference type="ChEBI" id="CHEBI:30616"/>
    </ligand>
</feature>
<evidence type="ECO:0000313" key="18">
    <source>
        <dbReference type="EMBL" id="HIX80621.1"/>
    </source>
</evidence>
<dbReference type="CDD" id="cd04891">
    <property type="entry name" value="ACT_AK-LysC-DapG-like_1"/>
    <property type="match status" value="1"/>
</dbReference>
<evidence type="ECO:0000256" key="12">
    <source>
        <dbReference type="ARBA" id="ARBA00047872"/>
    </source>
</evidence>
<dbReference type="EMBL" id="DXET01000038">
    <property type="protein sequence ID" value="HIX80621.1"/>
    <property type="molecule type" value="Genomic_DNA"/>
</dbReference>
<keyword evidence="11" id="KW-0457">Lysine biosynthesis</keyword>
<dbReference type="SUPFAM" id="SSF53633">
    <property type="entry name" value="Carbamate kinase-like"/>
    <property type="match status" value="1"/>
</dbReference>
<evidence type="ECO:0000256" key="3">
    <source>
        <dbReference type="ARBA" id="ARBA00004986"/>
    </source>
</evidence>
<feature type="binding site" evidence="13">
    <location>
        <begin position="7"/>
        <end position="10"/>
    </location>
    <ligand>
        <name>ATP</name>
        <dbReference type="ChEBI" id="CHEBI:30616"/>
    </ligand>
</feature>
<feature type="binding site" evidence="13">
    <location>
        <position position="77"/>
    </location>
    <ligand>
        <name>substrate</name>
    </ligand>
</feature>
<dbReference type="Gene3D" id="3.30.2130.10">
    <property type="entry name" value="VC0802-like"/>
    <property type="match status" value="1"/>
</dbReference>
<organism evidence="18 19">
    <name type="scientific">Candidatus Erysipelatoclostridium merdavium</name>
    <dbReference type="NCBI Taxonomy" id="2838566"/>
    <lineage>
        <taxon>Bacteria</taxon>
        <taxon>Bacillati</taxon>
        <taxon>Bacillota</taxon>
        <taxon>Erysipelotrichia</taxon>
        <taxon>Erysipelotrichales</taxon>
        <taxon>Erysipelotrichales incertae sedis</taxon>
    </lineage>
</organism>
<dbReference type="InterPro" id="IPR001341">
    <property type="entry name" value="Asp_kinase"/>
</dbReference>
<sequence>MNIIVQKFGGTSTRSRETRSVMYNNIIREINNGNKVVAVVSAMGRYDDPYATDTLLSIVNTKQLTDEEIDRLTSIGETISTLVCKGEMASLGYKTATITNDELGIVTDSTFNNATINQVEGKDIIEKLNYADVVFCPGFQGHSIHGKITTLGRGGSDLSAVAIGVAVDASEVEIYSDVNGIYTADPRIVPDAIKLDYISYAEMLELSKNGAKVLNHRCVQLAASHNIAIHARSSFEDIKGTYVIGDELIMKENLNQLIISGITGSQNEARITLVKVDATNNSAGNLFQRIADAGVNVNVFNQALVGGGKMDISLVINDKDVPAVIEVMNELKSQLNAERTIVRGNIGKVSVIGVGIKNNRGMFQKAYNTLMENEINVEMTSCSEINISCYIDRDEVKKAQVLLHEAFLGKKERK</sequence>
<evidence type="ECO:0000259" key="16">
    <source>
        <dbReference type="Pfam" id="PF00696"/>
    </source>
</evidence>
<gene>
    <name evidence="18" type="ORF">H9980_01425</name>
</gene>
<reference evidence="18" key="1">
    <citation type="journal article" date="2021" name="PeerJ">
        <title>Extensive microbial diversity within the chicken gut microbiome revealed by metagenomics and culture.</title>
        <authorList>
            <person name="Gilroy R."/>
            <person name="Ravi A."/>
            <person name="Getino M."/>
            <person name="Pursley I."/>
            <person name="Horton D.L."/>
            <person name="Alikhan N.F."/>
            <person name="Baker D."/>
            <person name="Gharbi K."/>
            <person name="Hall N."/>
            <person name="Watson M."/>
            <person name="Adriaenssens E.M."/>
            <person name="Foster-Nyarko E."/>
            <person name="Jarju S."/>
            <person name="Secka A."/>
            <person name="Antonio M."/>
            <person name="Oren A."/>
            <person name="Chaudhuri R.R."/>
            <person name="La Ragione R."/>
            <person name="Hildebrand F."/>
            <person name="Pallen M.J."/>
        </authorList>
    </citation>
    <scope>NUCLEOTIDE SEQUENCE</scope>
    <source>
        <strain evidence="18">ChiGjej1B1-14440</strain>
    </source>
</reference>
<evidence type="ECO:0000256" key="2">
    <source>
        <dbReference type="ARBA" id="ARBA00004766"/>
    </source>
</evidence>
<dbReference type="AlphaFoldDB" id="A0A9D2BLL0"/>
<dbReference type="NCBIfam" id="TIGR00657">
    <property type="entry name" value="asp_kinases"/>
    <property type="match status" value="1"/>
</dbReference>
<keyword evidence="6 14" id="KW-0808">Transferase</keyword>
<protein>
    <recommendedName>
        <fullName evidence="14">Aspartokinase</fullName>
        <ecNumber evidence="14">2.7.2.4</ecNumber>
    </recommendedName>
</protein>
<dbReference type="GO" id="GO:0009089">
    <property type="term" value="P:lysine biosynthetic process via diaminopimelate"/>
    <property type="evidence" value="ECO:0007669"/>
    <property type="project" value="InterPro"/>
</dbReference>
<evidence type="ECO:0000256" key="10">
    <source>
        <dbReference type="ARBA" id="ARBA00022915"/>
    </source>
</evidence>
<dbReference type="Pfam" id="PF22468">
    <property type="entry name" value="ACT_9"/>
    <property type="match status" value="1"/>
</dbReference>
<proteinExistence type="inferred from homology"/>
<name>A0A9D2BLL0_9FIRM</name>
<comment type="pathway">
    <text evidence="2 15">Amino-acid biosynthesis; L-lysine biosynthesis via DAP pathway; (S)-tetrahydrodipicolinate from L-aspartate: step 1/4.</text>
</comment>
<comment type="similarity">
    <text evidence="5 14">Belongs to the aspartokinase family.</text>
</comment>
<dbReference type="GO" id="GO:0019877">
    <property type="term" value="P:diaminopimelate biosynthetic process"/>
    <property type="evidence" value="ECO:0007669"/>
    <property type="project" value="UniProtKB-KW"/>
</dbReference>
<evidence type="ECO:0000256" key="15">
    <source>
        <dbReference type="RuleBase" id="RU004249"/>
    </source>
</evidence>
<accession>A0A9D2BLL0</accession>
<feature type="domain" description="Aspartokinase ACT" evidence="17">
    <location>
        <begin position="349"/>
        <end position="407"/>
    </location>
</feature>
<feature type="domain" description="Aspartate/glutamate/uridylate kinase" evidence="16">
    <location>
        <begin position="2"/>
        <end position="230"/>
    </location>
</feature>
<reference evidence="18" key="2">
    <citation type="submission" date="2021-04" db="EMBL/GenBank/DDBJ databases">
        <authorList>
            <person name="Gilroy R."/>
        </authorList>
    </citation>
    <scope>NUCLEOTIDE SEQUENCE</scope>
    <source>
        <strain evidence="18">ChiGjej1B1-14440</strain>
    </source>
</reference>
<dbReference type="GO" id="GO:0005524">
    <property type="term" value="F:ATP binding"/>
    <property type="evidence" value="ECO:0007669"/>
    <property type="project" value="UniProtKB-KW"/>
</dbReference>
<dbReference type="PANTHER" id="PTHR21499">
    <property type="entry name" value="ASPARTATE KINASE"/>
    <property type="match status" value="1"/>
</dbReference>
<evidence type="ECO:0000256" key="14">
    <source>
        <dbReference type="RuleBase" id="RU003448"/>
    </source>
</evidence>
<keyword evidence="7 13" id="KW-0547">Nucleotide-binding</keyword>
<keyword evidence="15" id="KW-0028">Amino-acid biosynthesis</keyword>
<dbReference type="InterPro" id="IPR045865">
    <property type="entry name" value="ACT-like_dom_sf"/>
</dbReference>
<dbReference type="InterPro" id="IPR054352">
    <property type="entry name" value="ACT_Aspartokinase"/>
</dbReference>
<dbReference type="GO" id="GO:0004072">
    <property type="term" value="F:aspartate kinase activity"/>
    <property type="evidence" value="ECO:0007669"/>
    <property type="project" value="UniProtKB-EC"/>
</dbReference>
<feature type="binding site" evidence="13">
    <location>
        <position position="187"/>
    </location>
    <ligand>
        <name>ATP</name>
        <dbReference type="ChEBI" id="CHEBI:30616"/>
    </ligand>
</feature>
<dbReference type="Pfam" id="PF00696">
    <property type="entry name" value="AA_kinase"/>
    <property type="match status" value="1"/>
</dbReference>
<dbReference type="PANTHER" id="PTHR21499:SF3">
    <property type="entry name" value="ASPARTOKINASE"/>
    <property type="match status" value="1"/>
</dbReference>
<evidence type="ECO:0000313" key="19">
    <source>
        <dbReference type="Proteomes" id="UP000886724"/>
    </source>
</evidence>
<dbReference type="EC" id="2.7.2.4" evidence="14"/>
<dbReference type="InterPro" id="IPR036393">
    <property type="entry name" value="AceGlu_kinase-like_sf"/>
</dbReference>
<evidence type="ECO:0000256" key="6">
    <source>
        <dbReference type="ARBA" id="ARBA00022679"/>
    </source>
</evidence>
<keyword evidence="8 14" id="KW-0418">Kinase</keyword>
<dbReference type="InterPro" id="IPR001048">
    <property type="entry name" value="Asp/Glu/Uridylate_kinase"/>
</dbReference>
<dbReference type="SUPFAM" id="SSF55021">
    <property type="entry name" value="ACT-like"/>
    <property type="match status" value="2"/>
</dbReference>
<comment type="function">
    <text evidence="1">Catalyzes the phosphorylation of the beta-carboxyl group of aspartic acid with ATP to yield 4-phospho-L-aspartate, which is involved in the branched biosynthetic pathway leading to the biosynthesis of amino acids threonine, isoleucine and methionine.</text>
</comment>
<dbReference type="InterPro" id="IPR005260">
    <property type="entry name" value="Asp_kin_monofn"/>
</dbReference>
<dbReference type="PIRSF" id="PIRSF000726">
    <property type="entry name" value="Asp_kin"/>
    <property type="match status" value="1"/>
</dbReference>
<dbReference type="GO" id="GO:0009090">
    <property type="term" value="P:homoserine biosynthetic process"/>
    <property type="evidence" value="ECO:0007669"/>
    <property type="project" value="TreeGrafter"/>
</dbReference>
<evidence type="ECO:0000256" key="5">
    <source>
        <dbReference type="ARBA" id="ARBA00010122"/>
    </source>
</evidence>